<dbReference type="EMBL" id="CAXIEN010000166">
    <property type="protein sequence ID" value="CAL1283342.1"/>
    <property type="molecule type" value="Genomic_DNA"/>
</dbReference>
<name>A0AAV2AHB8_9ARAC</name>
<proteinExistence type="predicted"/>
<keyword evidence="1" id="KW-0732">Signal</keyword>
<evidence type="ECO:0000313" key="2">
    <source>
        <dbReference type="EMBL" id="CAL1283342.1"/>
    </source>
</evidence>
<organism evidence="2 3">
    <name type="scientific">Larinioides sclopetarius</name>
    <dbReference type="NCBI Taxonomy" id="280406"/>
    <lineage>
        <taxon>Eukaryota</taxon>
        <taxon>Metazoa</taxon>
        <taxon>Ecdysozoa</taxon>
        <taxon>Arthropoda</taxon>
        <taxon>Chelicerata</taxon>
        <taxon>Arachnida</taxon>
        <taxon>Araneae</taxon>
        <taxon>Araneomorphae</taxon>
        <taxon>Entelegynae</taxon>
        <taxon>Araneoidea</taxon>
        <taxon>Araneidae</taxon>
        <taxon>Larinioides</taxon>
    </lineage>
</organism>
<sequence>MKLLWMTILWAAAFCCLLQIRGGKARSIMEPLNSVKGEDPSLDWVEMPGMGKRFARALGDDDDNVTTMEPLTTINPENGIDIYVIILDMCDWLRWFWWW</sequence>
<dbReference type="Proteomes" id="UP001497382">
    <property type="component" value="Unassembled WGS sequence"/>
</dbReference>
<feature type="chain" id="PRO_5043875352" evidence="1">
    <location>
        <begin position="26"/>
        <end position="99"/>
    </location>
</feature>
<keyword evidence="3" id="KW-1185">Reference proteome</keyword>
<accession>A0AAV2AHB8</accession>
<comment type="caution">
    <text evidence="2">The sequence shown here is derived from an EMBL/GenBank/DDBJ whole genome shotgun (WGS) entry which is preliminary data.</text>
</comment>
<protein>
    <submittedName>
        <fullName evidence="2">Uncharacterized protein</fullName>
    </submittedName>
</protein>
<reference evidence="2 3" key="1">
    <citation type="submission" date="2024-04" db="EMBL/GenBank/DDBJ databases">
        <authorList>
            <person name="Rising A."/>
            <person name="Reimegard J."/>
            <person name="Sonavane S."/>
            <person name="Akerstrom W."/>
            <person name="Nylinder S."/>
            <person name="Hedman E."/>
            <person name="Kallberg Y."/>
        </authorList>
    </citation>
    <scope>NUCLEOTIDE SEQUENCE [LARGE SCALE GENOMIC DNA]</scope>
</reference>
<evidence type="ECO:0000313" key="3">
    <source>
        <dbReference type="Proteomes" id="UP001497382"/>
    </source>
</evidence>
<feature type="signal peptide" evidence="1">
    <location>
        <begin position="1"/>
        <end position="25"/>
    </location>
</feature>
<gene>
    <name evidence="2" type="ORF">LARSCL_LOCUS12539</name>
</gene>
<evidence type="ECO:0000256" key="1">
    <source>
        <dbReference type="SAM" id="SignalP"/>
    </source>
</evidence>
<dbReference type="AlphaFoldDB" id="A0AAV2AHB8"/>